<keyword evidence="2" id="KW-0812">Transmembrane</keyword>
<comment type="caution">
    <text evidence="3">The sequence shown here is derived from an EMBL/GenBank/DDBJ whole genome shotgun (WGS) entry which is preliminary data.</text>
</comment>
<keyword evidence="4" id="KW-1185">Reference proteome</keyword>
<evidence type="ECO:0008006" key="5">
    <source>
        <dbReference type="Google" id="ProtNLM"/>
    </source>
</evidence>
<accession>A0ABT6CJ98</accession>
<evidence type="ECO:0000313" key="3">
    <source>
        <dbReference type="EMBL" id="MDF8333989.1"/>
    </source>
</evidence>
<feature type="transmembrane region" description="Helical" evidence="2">
    <location>
        <begin position="21"/>
        <end position="40"/>
    </location>
</feature>
<gene>
    <name evidence="3" type="ORF">POM99_12310</name>
</gene>
<evidence type="ECO:0000256" key="1">
    <source>
        <dbReference type="SAM" id="MobiDB-lite"/>
    </source>
</evidence>
<organism evidence="3 4">
    <name type="scientific">Novosphingobium cyanobacteriorum</name>
    <dbReference type="NCBI Taxonomy" id="3024215"/>
    <lineage>
        <taxon>Bacteria</taxon>
        <taxon>Pseudomonadati</taxon>
        <taxon>Pseudomonadota</taxon>
        <taxon>Alphaproteobacteria</taxon>
        <taxon>Sphingomonadales</taxon>
        <taxon>Sphingomonadaceae</taxon>
        <taxon>Novosphingobium</taxon>
    </lineage>
</organism>
<keyword evidence="2" id="KW-0472">Membrane</keyword>
<dbReference type="EMBL" id="JAROCY010000011">
    <property type="protein sequence ID" value="MDF8333989.1"/>
    <property type="molecule type" value="Genomic_DNA"/>
</dbReference>
<feature type="region of interest" description="Disordered" evidence="1">
    <location>
        <begin position="126"/>
        <end position="151"/>
    </location>
</feature>
<proteinExistence type="predicted"/>
<dbReference type="RefSeq" id="WP_277278222.1">
    <property type="nucleotide sequence ID" value="NZ_JAROCY010000011.1"/>
</dbReference>
<evidence type="ECO:0000256" key="2">
    <source>
        <dbReference type="SAM" id="Phobius"/>
    </source>
</evidence>
<reference evidence="3 4" key="1">
    <citation type="submission" date="2023-03" db="EMBL/GenBank/DDBJ databases">
        <title>Novosphingobium cyanobacteriorum sp. nov., isolated from a eutrophic reservoir during the Microcystis bloom period.</title>
        <authorList>
            <person name="Kang M."/>
            <person name="Le V."/>
            <person name="Ko S.-R."/>
            <person name="Lee S.-A."/>
            <person name="Ahn C.-Y."/>
        </authorList>
    </citation>
    <scope>NUCLEOTIDE SEQUENCE [LARGE SCALE GENOMIC DNA]</scope>
    <source>
        <strain evidence="3 4">HBC54</strain>
    </source>
</reference>
<feature type="region of interest" description="Disordered" evidence="1">
    <location>
        <begin position="61"/>
        <end position="92"/>
    </location>
</feature>
<name>A0ABT6CJ98_9SPHN</name>
<protein>
    <recommendedName>
        <fullName evidence="5">Energy transducer TonB</fullName>
    </recommendedName>
</protein>
<dbReference type="Proteomes" id="UP001222770">
    <property type="component" value="Unassembled WGS sequence"/>
</dbReference>
<evidence type="ECO:0000313" key="4">
    <source>
        <dbReference type="Proteomes" id="UP001222770"/>
    </source>
</evidence>
<keyword evidence="2" id="KW-1133">Transmembrane helix</keyword>
<sequence length="259" mass="27642">MRADPMPLAKGYAPSRRGRSVAGGFALAASLGLLATLILMGRFEAPGGKEAGQLTAVNLSTQGEKDKPQAKKQQQAAKAVTETHAAPPPMTPPRVVVPAQQHYEMPPGFIHMTRQEFASSDIGQMKRADAGSAGAGAQGGGGSDEGAGEGPGGARVYNAEWYRKPRDAELAGYFQAGQRPGDWAMIICRTVEQYHVEDCREVDESPRGSGSARALRRAAWQFLVRPPRINGKPQIGTWVRIRFDFTKGKSDGEGDAAGR</sequence>
<feature type="compositionally biased region" description="Gly residues" evidence="1">
    <location>
        <begin position="133"/>
        <end position="151"/>
    </location>
</feature>